<evidence type="ECO:0000313" key="5">
    <source>
        <dbReference type="EMBL" id="KAG3216748.1"/>
    </source>
</evidence>
<evidence type="ECO:0000313" key="3">
    <source>
        <dbReference type="EMBL" id="KAG2926329.1"/>
    </source>
</evidence>
<dbReference type="Proteomes" id="UP000736787">
    <property type="component" value="Unassembled WGS sequence"/>
</dbReference>
<dbReference type="EMBL" id="RCMG01000497">
    <property type="protein sequence ID" value="KAG2853148.1"/>
    <property type="molecule type" value="Genomic_DNA"/>
</dbReference>
<dbReference type="Proteomes" id="UP000735874">
    <property type="component" value="Unassembled WGS sequence"/>
</dbReference>
<keyword evidence="7" id="KW-1185">Reference proteome</keyword>
<dbReference type="Proteomes" id="UP000697107">
    <property type="component" value="Unassembled WGS sequence"/>
</dbReference>
<dbReference type="EMBL" id="RCML01000518">
    <property type="protein sequence ID" value="KAG2974784.1"/>
    <property type="molecule type" value="Genomic_DNA"/>
</dbReference>
<evidence type="ECO:0000313" key="1">
    <source>
        <dbReference type="EMBL" id="KAG2853148.1"/>
    </source>
</evidence>
<dbReference type="Proteomes" id="UP000251314">
    <property type="component" value="Unassembled WGS sequence"/>
</dbReference>
<protein>
    <submittedName>
        <fullName evidence="6">Uncharacterized protein</fullName>
    </submittedName>
</protein>
<name>A0A329S939_9STRA</name>
<reference evidence="6 7" key="1">
    <citation type="submission" date="2018-01" db="EMBL/GenBank/DDBJ databases">
        <title>Draft genome of the strawberry crown rot pathogen Phytophthora cactorum.</title>
        <authorList>
            <person name="Armitage A.D."/>
            <person name="Lysoe E."/>
            <person name="Nellist C.F."/>
            <person name="Harrison R.J."/>
            <person name="Brurberg M.B."/>
        </authorList>
    </citation>
    <scope>NUCLEOTIDE SEQUENCE [LARGE SCALE GENOMIC DNA]</scope>
    <source>
        <strain evidence="6 7">10300</strain>
    </source>
</reference>
<dbReference type="VEuPathDB" id="FungiDB:PC110_g11470"/>
<accession>A0A329S939</accession>
<reference evidence="1" key="2">
    <citation type="submission" date="2018-10" db="EMBL/GenBank/DDBJ databases">
        <title>Effector identification in a new, highly contiguous assembly of the strawberry crown rot pathogen Phytophthora cactorum.</title>
        <authorList>
            <person name="Armitage A.D."/>
            <person name="Nellist C.F."/>
            <person name="Bates H."/>
            <person name="Vickerstaff R.J."/>
            <person name="Harrison R.J."/>
        </authorList>
    </citation>
    <scope>NUCLEOTIDE SEQUENCE</scope>
    <source>
        <strain evidence="1">15-7</strain>
        <strain evidence="2">4032</strain>
        <strain evidence="3">4040</strain>
        <strain evidence="4">P415</strain>
        <strain evidence="5">P421</strain>
    </source>
</reference>
<proteinExistence type="predicted"/>
<dbReference type="EMBL" id="MJFZ01000288">
    <property type="protein sequence ID" value="RAW32198.1"/>
    <property type="molecule type" value="Genomic_DNA"/>
</dbReference>
<evidence type="ECO:0000313" key="2">
    <source>
        <dbReference type="EMBL" id="KAG2907994.1"/>
    </source>
</evidence>
<sequence>MQTPRGAVIDRPTAAAAVLGSAATEMATLGEELTALAV</sequence>
<dbReference type="Proteomes" id="UP000774804">
    <property type="component" value="Unassembled WGS sequence"/>
</dbReference>
<organism evidence="6 7">
    <name type="scientific">Phytophthora cactorum</name>
    <dbReference type="NCBI Taxonomy" id="29920"/>
    <lineage>
        <taxon>Eukaryota</taxon>
        <taxon>Sar</taxon>
        <taxon>Stramenopiles</taxon>
        <taxon>Oomycota</taxon>
        <taxon>Peronosporomycetes</taxon>
        <taxon>Peronosporales</taxon>
        <taxon>Peronosporaceae</taxon>
        <taxon>Phytophthora</taxon>
    </lineage>
</organism>
<dbReference type="EMBL" id="RCMV01000465">
    <property type="protein sequence ID" value="KAG3216748.1"/>
    <property type="molecule type" value="Genomic_DNA"/>
</dbReference>
<evidence type="ECO:0000313" key="6">
    <source>
        <dbReference type="EMBL" id="RAW32198.1"/>
    </source>
</evidence>
<dbReference type="EMBL" id="RCMI01000495">
    <property type="protein sequence ID" value="KAG2907994.1"/>
    <property type="molecule type" value="Genomic_DNA"/>
</dbReference>
<comment type="caution">
    <text evidence="6">The sequence shown here is derived from an EMBL/GenBank/DDBJ whole genome shotgun (WGS) entry which is preliminary data.</text>
</comment>
<dbReference type="AlphaFoldDB" id="A0A329S939"/>
<dbReference type="Proteomes" id="UP000760860">
    <property type="component" value="Unassembled WGS sequence"/>
</dbReference>
<gene>
    <name evidence="6" type="ORF">PC110_g11470</name>
    <name evidence="1" type="ORF">PC113_g14423</name>
    <name evidence="2" type="ORF">PC115_g13693</name>
    <name evidence="3" type="ORF">PC117_g14919</name>
    <name evidence="4" type="ORF">PC118_g14328</name>
    <name evidence="5" type="ORF">PC129_g12391</name>
</gene>
<evidence type="ECO:0000313" key="4">
    <source>
        <dbReference type="EMBL" id="KAG2974784.1"/>
    </source>
</evidence>
<dbReference type="EMBL" id="RCMK01000481">
    <property type="protein sequence ID" value="KAG2926329.1"/>
    <property type="molecule type" value="Genomic_DNA"/>
</dbReference>
<evidence type="ECO:0000313" key="7">
    <source>
        <dbReference type="Proteomes" id="UP000251314"/>
    </source>
</evidence>